<dbReference type="SMART" id="SM00343">
    <property type="entry name" value="ZnF_C2HC"/>
    <property type="match status" value="1"/>
</dbReference>
<evidence type="ECO:0000313" key="3">
    <source>
        <dbReference type="EnsemblMetazoa" id="GAUT000420-PA"/>
    </source>
</evidence>
<dbReference type="GO" id="GO:0008270">
    <property type="term" value="F:zinc ion binding"/>
    <property type="evidence" value="ECO:0007669"/>
    <property type="project" value="UniProtKB-KW"/>
</dbReference>
<reference evidence="3" key="1">
    <citation type="submission" date="2020-05" db="UniProtKB">
        <authorList>
            <consortium name="EnsemblMetazoa"/>
        </authorList>
    </citation>
    <scope>IDENTIFICATION</scope>
    <source>
        <strain evidence="3">TTRI</strain>
    </source>
</reference>
<evidence type="ECO:0000313" key="4">
    <source>
        <dbReference type="Proteomes" id="UP000078200"/>
    </source>
</evidence>
<dbReference type="Pfam" id="PF00098">
    <property type="entry name" value="zf-CCHC"/>
    <property type="match status" value="1"/>
</dbReference>
<keyword evidence="1" id="KW-0479">Metal-binding</keyword>
<dbReference type="AlphaFoldDB" id="A0A1A9UD29"/>
<sequence>MQQMQQQGQQMESKIDIQTTNVPAISRQNAVKCCHLELSSRHHKLNERIQDYATEIERLANLAYIGVPDDVLERLKIDAFFEGLRDAELKKAVWTPPKTTFTETLAFALTQETASVLWTSSMKVRRTEISSENDISDVVCATLRQVLRENKRITASKTRKCYACQKPGHFARECRSKHKGSYSTSPTRNLSEDIMDEVILGMDFMAKHGFVLDMKRQVLQYANVTLPLTVGYDRQAEVLQVVVQRQQKIPPKCEVIVWATATQEIRLSKIWVVEPSKECTKGNIIIGKAVVSPANTGY</sequence>
<accession>A0A1A9UD29</accession>
<dbReference type="Gene3D" id="4.10.60.10">
    <property type="entry name" value="Zinc finger, CCHC-type"/>
    <property type="match status" value="1"/>
</dbReference>
<protein>
    <recommendedName>
        <fullName evidence="2">CCHC-type domain-containing protein</fullName>
    </recommendedName>
</protein>
<keyword evidence="1" id="KW-0862">Zinc</keyword>
<keyword evidence="1" id="KW-0863">Zinc-finger</keyword>
<dbReference type="GO" id="GO:0003676">
    <property type="term" value="F:nucleic acid binding"/>
    <property type="evidence" value="ECO:0007669"/>
    <property type="project" value="InterPro"/>
</dbReference>
<dbReference type="VEuPathDB" id="VectorBase:GAUT000420"/>
<proteinExistence type="predicted"/>
<dbReference type="InterPro" id="IPR001878">
    <property type="entry name" value="Znf_CCHC"/>
</dbReference>
<dbReference type="Proteomes" id="UP000078200">
    <property type="component" value="Unassembled WGS sequence"/>
</dbReference>
<dbReference type="InterPro" id="IPR036875">
    <property type="entry name" value="Znf_CCHC_sf"/>
</dbReference>
<name>A0A1A9UD29_GLOAU</name>
<keyword evidence="4" id="KW-1185">Reference proteome</keyword>
<dbReference type="STRING" id="7395.A0A1A9UD29"/>
<dbReference type="PANTHER" id="PTHR19963:SF30">
    <property type="entry name" value="ENDONUCLEASE_EXONUCLEASE_PHOSPHATASE DOMAIN-CONTAINING PROTEIN"/>
    <property type="match status" value="1"/>
</dbReference>
<feature type="domain" description="CCHC-type" evidence="2">
    <location>
        <begin position="159"/>
        <end position="176"/>
    </location>
</feature>
<evidence type="ECO:0000256" key="1">
    <source>
        <dbReference type="PROSITE-ProRule" id="PRU00047"/>
    </source>
</evidence>
<dbReference type="SUPFAM" id="SSF57756">
    <property type="entry name" value="Retrovirus zinc finger-like domains"/>
    <property type="match status" value="1"/>
</dbReference>
<dbReference type="EnsemblMetazoa" id="GAUT000420-RA">
    <property type="protein sequence ID" value="GAUT000420-PA"/>
    <property type="gene ID" value="GAUT000420"/>
</dbReference>
<dbReference type="PROSITE" id="PS50158">
    <property type="entry name" value="ZF_CCHC"/>
    <property type="match status" value="1"/>
</dbReference>
<organism evidence="3 4">
    <name type="scientific">Glossina austeni</name>
    <name type="common">Savannah tsetse fly</name>
    <dbReference type="NCBI Taxonomy" id="7395"/>
    <lineage>
        <taxon>Eukaryota</taxon>
        <taxon>Metazoa</taxon>
        <taxon>Ecdysozoa</taxon>
        <taxon>Arthropoda</taxon>
        <taxon>Hexapoda</taxon>
        <taxon>Insecta</taxon>
        <taxon>Pterygota</taxon>
        <taxon>Neoptera</taxon>
        <taxon>Endopterygota</taxon>
        <taxon>Diptera</taxon>
        <taxon>Brachycera</taxon>
        <taxon>Muscomorpha</taxon>
        <taxon>Hippoboscoidea</taxon>
        <taxon>Glossinidae</taxon>
        <taxon>Glossina</taxon>
    </lineage>
</organism>
<evidence type="ECO:0000259" key="2">
    <source>
        <dbReference type="PROSITE" id="PS50158"/>
    </source>
</evidence>
<dbReference type="PANTHER" id="PTHR19963">
    <property type="entry name" value="CCHC-TYPE DOMAIN-CONTAINING PROTEIN"/>
    <property type="match status" value="1"/>
</dbReference>